<evidence type="ECO:0000313" key="7">
    <source>
        <dbReference type="EMBL" id="MBC3943296.1"/>
    </source>
</evidence>
<dbReference type="InterPro" id="IPR039910">
    <property type="entry name" value="D15-like"/>
</dbReference>
<evidence type="ECO:0000256" key="1">
    <source>
        <dbReference type="ARBA" id="ARBA00004370"/>
    </source>
</evidence>
<feature type="compositionally biased region" description="Low complexity" evidence="4">
    <location>
        <begin position="29"/>
        <end position="64"/>
    </location>
</feature>
<dbReference type="PANTHER" id="PTHR12815">
    <property type="entry name" value="SORTING AND ASSEMBLY MACHINERY SAMM50 PROTEIN FAMILY MEMBER"/>
    <property type="match status" value="1"/>
</dbReference>
<proteinExistence type="predicted"/>
<name>A0ABR7AS55_9SPHN</name>
<reference evidence="7 8" key="1">
    <citation type="submission" date="2020-08" db="EMBL/GenBank/DDBJ databases">
        <title>Putative novel bacterial strains isolated from necrotic wheat leaf tissues caused by Xanthomonas translucens.</title>
        <authorList>
            <person name="Tambong J.T."/>
        </authorList>
    </citation>
    <scope>NUCLEOTIDE SEQUENCE [LARGE SCALE GENOMIC DNA]</scope>
    <source>
        <strain evidence="8">DOAB 1063</strain>
    </source>
</reference>
<organism evidence="7 8">
    <name type="scientific">Sphingomonas albertensis</name>
    <dbReference type="NCBI Taxonomy" id="2762591"/>
    <lineage>
        <taxon>Bacteria</taxon>
        <taxon>Pseudomonadati</taxon>
        <taxon>Pseudomonadota</taxon>
        <taxon>Alphaproteobacteria</taxon>
        <taxon>Sphingomonadales</taxon>
        <taxon>Sphingomonadaceae</taxon>
        <taxon>Sphingomonas</taxon>
    </lineage>
</organism>
<feature type="signal peptide" evidence="5">
    <location>
        <begin position="1"/>
        <end position="22"/>
    </location>
</feature>
<evidence type="ECO:0000256" key="3">
    <source>
        <dbReference type="ARBA" id="ARBA00023136"/>
    </source>
</evidence>
<keyword evidence="3" id="KW-0472">Membrane</keyword>
<evidence type="ECO:0000313" key="8">
    <source>
        <dbReference type="Proteomes" id="UP000597613"/>
    </source>
</evidence>
<evidence type="ECO:0000256" key="2">
    <source>
        <dbReference type="ARBA" id="ARBA00022452"/>
    </source>
</evidence>
<feature type="region of interest" description="Disordered" evidence="4">
    <location>
        <begin position="27"/>
        <end position="74"/>
    </location>
</feature>
<dbReference type="Pfam" id="PF01103">
    <property type="entry name" value="Omp85"/>
    <property type="match status" value="1"/>
</dbReference>
<feature type="chain" id="PRO_5047326963" evidence="5">
    <location>
        <begin position="23"/>
        <end position="680"/>
    </location>
</feature>
<sequence length="680" mass="71728">MVFRVGRAGPAAVFFVLTTAGAPVSGADAQTAPAQVPTAPSSPSSPSASPSASPSSIPAARTPADTPISLDPNSPLAALPDIGVGWPDLATSPMDPAAAIAAVDANAESRYAWRIDGIDGINDTLLRQRFAQLSTLDANDHQAANAAQLDRRAREDADLLNSLLRAEGYYDANVVTRVEPGAKPMVVLSATPGTLYKFKGVTIDGIAAAGDKAPGLVTAFGVKPEDPVNSDAIVAGQAKLTTQIGREGFPFAKVGDPAIVVDHATRTATLDLSVQPGGARKFGQIVALPGNRVFGADHVAEIARFSPGDPYDAAKIDDLRRALIQTSLVSAVDIKPVQGTTPDTVDVAVKLDRAPPHTVAGELGYGTGEGARAEISWTHRNLFPPEGALTLRSVLGTQEQLGSIVFRRNNFQARDRVLTLQASAVHTNRDAYDAKTFTLAGTLERQTNIFFQKTWTWSLGAELIASDERDVIVSTGDPRRRTFFIGALPTSLNYDGSDDLLNPTKGFRLGGRLSPEVSLQGSVFGYTRTQFDGSVYQPIGGSVVLAARTRLGTIVGAPRDQVAPSRRFYAGGGASVRGYGYQSIGPRDPNNDPIGGRSLTEFSIEARVKAFGNFGIVPFLDAGNIYTSPLPKFTGLQYGTGIGVRYYSNFGPIRLDVGTPINPQPGDSRIAVYVSLGQAF</sequence>
<dbReference type="RefSeq" id="WP_187504885.1">
    <property type="nucleotide sequence ID" value="NZ_CP162536.1"/>
</dbReference>
<dbReference type="Proteomes" id="UP000597613">
    <property type="component" value="Unassembled WGS sequence"/>
</dbReference>
<feature type="domain" description="Bacterial surface antigen (D15)" evidence="6">
    <location>
        <begin position="376"/>
        <end position="680"/>
    </location>
</feature>
<dbReference type="EMBL" id="JACONT010000047">
    <property type="protein sequence ID" value="MBC3943296.1"/>
    <property type="molecule type" value="Genomic_DNA"/>
</dbReference>
<dbReference type="InterPro" id="IPR000184">
    <property type="entry name" value="Bac_surfAg_D15"/>
</dbReference>
<evidence type="ECO:0000256" key="5">
    <source>
        <dbReference type="SAM" id="SignalP"/>
    </source>
</evidence>
<dbReference type="Gene3D" id="3.10.20.310">
    <property type="entry name" value="membrane protein fhac"/>
    <property type="match status" value="2"/>
</dbReference>
<keyword evidence="8" id="KW-1185">Reference proteome</keyword>
<dbReference type="Gene3D" id="2.40.160.50">
    <property type="entry name" value="membrane protein fhac: a member of the omp85/tpsb transporter family"/>
    <property type="match status" value="1"/>
</dbReference>
<keyword evidence="2" id="KW-0812">Transmembrane</keyword>
<protein>
    <submittedName>
        <fullName evidence="7">Outer membrane protein assembly factor</fullName>
    </submittedName>
</protein>
<keyword evidence="5" id="KW-0732">Signal</keyword>
<comment type="subcellular location">
    <subcellularLocation>
        <location evidence="1">Membrane</location>
    </subcellularLocation>
</comment>
<accession>A0ABR7AS55</accession>
<gene>
    <name evidence="7" type="ORF">H8S47_16585</name>
</gene>
<keyword evidence="2" id="KW-1134">Transmembrane beta strand</keyword>
<comment type="caution">
    <text evidence="7">The sequence shown here is derived from an EMBL/GenBank/DDBJ whole genome shotgun (WGS) entry which is preliminary data.</text>
</comment>
<evidence type="ECO:0000256" key="4">
    <source>
        <dbReference type="SAM" id="MobiDB-lite"/>
    </source>
</evidence>
<evidence type="ECO:0000259" key="6">
    <source>
        <dbReference type="Pfam" id="PF01103"/>
    </source>
</evidence>
<dbReference type="PANTHER" id="PTHR12815:SF42">
    <property type="entry name" value="BACTERIAL SURFACE ANTIGEN (D15) DOMAIN-CONTAINING PROTEIN"/>
    <property type="match status" value="1"/>
</dbReference>